<keyword evidence="3 8" id="KW-1134">Transmembrane beta strand</keyword>
<dbReference type="GO" id="GO:0044718">
    <property type="term" value="P:siderophore transmembrane transport"/>
    <property type="evidence" value="ECO:0007669"/>
    <property type="project" value="TreeGrafter"/>
</dbReference>
<dbReference type="OrthoDB" id="8670144at2"/>
<evidence type="ECO:0000256" key="2">
    <source>
        <dbReference type="ARBA" id="ARBA00022448"/>
    </source>
</evidence>
<keyword evidence="4 8" id="KW-0812">Transmembrane</keyword>
<dbReference type="SUPFAM" id="SSF49464">
    <property type="entry name" value="Carboxypeptidase regulatory domain-like"/>
    <property type="match status" value="1"/>
</dbReference>
<dbReference type="GO" id="GO:0009279">
    <property type="term" value="C:cell outer membrane"/>
    <property type="evidence" value="ECO:0007669"/>
    <property type="project" value="UniProtKB-SubCell"/>
</dbReference>
<dbReference type="Proteomes" id="UP000293874">
    <property type="component" value="Unassembled WGS sequence"/>
</dbReference>
<proteinExistence type="inferred from homology"/>
<keyword evidence="13" id="KW-0675">Receptor</keyword>
<feature type="signal peptide" evidence="10">
    <location>
        <begin position="1"/>
        <end position="20"/>
    </location>
</feature>
<evidence type="ECO:0000256" key="5">
    <source>
        <dbReference type="ARBA" id="ARBA00023077"/>
    </source>
</evidence>
<sequence>MNRSLALALFFLSFLVQLQAQDKGFGSLKGFVHSEKGEALPGATISLKKGAATTADEKGNFLLSSIPAGHHEIQVSAAGYATKNIKVNIREGEESSVDVSLDAEGFLNEVVVTAGRKVESIREVPSSVTILQAKQIREQAAINPNITSILGNTVPGLGTFTNKATNSGQTLRGRQVLVLIDGIPQSTPLMNGSRDLRTIDPAVIERVEVIKGATSIYGNGSGGGIINFITKKPEGSKPISGETRISMDGNIAHSSNTVGYRVSQTLHGAIKKFSYVVSGVYNETGALKDADGNVIAQADGLSETRLLNLFGKLGYRITDNQEITASINFFRSRQHADYINQAGKWNETPAIGVRGIDPGDPAGTPHSHNLYVNYRATKLPFNSSLEVMLYDHRFQSLNRYVEKSNSWYGPGQTYIQSEKRGIRANLNTPWKWKKISGDITYGFDLLKDMTNQVLTDGRVFVPDMNMLNMAPFAQMKVDIMNFVIKGGVRYENAGIKVKDFNTIAKGKNGEGSVFVKGGKLNYNSTMWNAGIRYSKFNFFNPFVSFSQAFGLNELGRILRSATENTLDQITTDAVITNNYEAGFSSQIGPVNIQAAYFVSTSKLGANLVEQNGMFVTQREPERIHGYEVQAEARITKGVRVGGSYSYVEGKTEKEDGTKVYMNGERIMPPKATGFIAYQPFSALNMQLSTVYTGSRNRFVVRPDTGKFGLSEAPVEEVIWFNFNAGYRINKSFNIGLGIENLFNQSYYPPRSQYRAADLEYVQGNGARFNLSLGYQF</sequence>
<dbReference type="GO" id="GO:0015344">
    <property type="term" value="F:siderophore uptake transmembrane transporter activity"/>
    <property type="evidence" value="ECO:0007669"/>
    <property type="project" value="TreeGrafter"/>
</dbReference>
<keyword evidence="5 9" id="KW-0798">TonB box</keyword>
<dbReference type="InterPro" id="IPR036942">
    <property type="entry name" value="Beta-barrel_TonB_sf"/>
</dbReference>
<dbReference type="SUPFAM" id="SSF56935">
    <property type="entry name" value="Porins"/>
    <property type="match status" value="1"/>
</dbReference>
<dbReference type="InterPro" id="IPR039426">
    <property type="entry name" value="TonB-dep_rcpt-like"/>
</dbReference>
<keyword evidence="7 8" id="KW-0998">Cell outer membrane</keyword>
<evidence type="ECO:0000313" key="13">
    <source>
        <dbReference type="EMBL" id="RZS74826.1"/>
    </source>
</evidence>
<protein>
    <submittedName>
        <fullName evidence="13">Iron complex outermembrane receptor protein</fullName>
    </submittedName>
</protein>
<accession>A0A4V2F1S8</accession>
<evidence type="ECO:0000256" key="6">
    <source>
        <dbReference type="ARBA" id="ARBA00023136"/>
    </source>
</evidence>
<keyword evidence="10" id="KW-0732">Signal</keyword>
<dbReference type="InterPro" id="IPR000531">
    <property type="entry name" value="Beta-barrel_TonB"/>
</dbReference>
<keyword evidence="14" id="KW-1185">Reference proteome</keyword>
<evidence type="ECO:0000256" key="8">
    <source>
        <dbReference type="PROSITE-ProRule" id="PRU01360"/>
    </source>
</evidence>
<keyword evidence="2 8" id="KW-0813">Transport</keyword>
<feature type="domain" description="TonB-dependent receptor plug" evidence="12">
    <location>
        <begin position="121"/>
        <end position="225"/>
    </location>
</feature>
<evidence type="ECO:0000256" key="9">
    <source>
        <dbReference type="RuleBase" id="RU003357"/>
    </source>
</evidence>
<dbReference type="AlphaFoldDB" id="A0A4V2F1S8"/>
<dbReference type="PROSITE" id="PS52016">
    <property type="entry name" value="TONB_DEPENDENT_REC_3"/>
    <property type="match status" value="1"/>
</dbReference>
<evidence type="ECO:0000256" key="7">
    <source>
        <dbReference type="ARBA" id="ARBA00023237"/>
    </source>
</evidence>
<organism evidence="13 14">
    <name type="scientific">Pseudobacter ginsenosidimutans</name>
    <dbReference type="NCBI Taxonomy" id="661488"/>
    <lineage>
        <taxon>Bacteria</taxon>
        <taxon>Pseudomonadati</taxon>
        <taxon>Bacteroidota</taxon>
        <taxon>Chitinophagia</taxon>
        <taxon>Chitinophagales</taxon>
        <taxon>Chitinophagaceae</taxon>
        <taxon>Pseudobacter</taxon>
    </lineage>
</organism>
<dbReference type="Pfam" id="PF00593">
    <property type="entry name" value="TonB_dep_Rec_b-barrel"/>
    <property type="match status" value="1"/>
</dbReference>
<dbReference type="InterPro" id="IPR008969">
    <property type="entry name" value="CarboxyPept-like_regulatory"/>
</dbReference>
<dbReference type="InterPro" id="IPR037066">
    <property type="entry name" value="Plug_dom_sf"/>
</dbReference>
<dbReference type="Pfam" id="PF13715">
    <property type="entry name" value="CarbopepD_reg_2"/>
    <property type="match status" value="1"/>
</dbReference>
<dbReference type="InterPro" id="IPR012910">
    <property type="entry name" value="Plug_dom"/>
</dbReference>
<dbReference type="Pfam" id="PF07715">
    <property type="entry name" value="Plug"/>
    <property type="match status" value="1"/>
</dbReference>
<dbReference type="PANTHER" id="PTHR30069:SF42">
    <property type="entry name" value="FERRIC AEROBACTIN RECEPTOR"/>
    <property type="match status" value="1"/>
</dbReference>
<dbReference type="Gene3D" id="2.60.40.1120">
    <property type="entry name" value="Carboxypeptidase-like, regulatory domain"/>
    <property type="match status" value="1"/>
</dbReference>
<comment type="caution">
    <text evidence="13">The sequence shown here is derived from an EMBL/GenBank/DDBJ whole genome shotgun (WGS) entry which is preliminary data.</text>
</comment>
<evidence type="ECO:0000259" key="11">
    <source>
        <dbReference type="Pfam" id="PF00593"/>
    </source>
</evidence>
<evidence type="ECO:0000256" key="3">
    <source>
        <dbReference type="ARBA" id="ARBA00022452"/>
    </source>
</evidence>
<evidence type="ECO:0000256" key="1">
    <source>
        <dbReference type="ARBA" id="ARBA00004571"/>
    </source>
</evidence>
<feature type="chain" id="PRO_5020915807" evidence="10">
    <location>
        <begin position="21"/>
        <end position="776"/>
    </location>
</feature>
<name>A0A4V2F1S8_9BACT</name>
<gene>
    <name evidence="13" type="ORF">EV199_0677</name>
</gene>
<dbReference type="EMBL" id="SGXA01000001">
    <property type="protein sequence ID" value="RZS74826.1"/>
    <property type="molecule type" value="Genomic_DNA"/>
</dbReference>
<keyword evidence="6 8" id="KW-0472">Membrane</keyword>
<evidence type="ECO:0000256" key="10">
    <source>
        <dbReference type="SAM" id="SignalP"/>
    </source>
</evidence>
<evidence type="ECO:0000313" key="14">
    <source>
        <dbReference type="Proteomes" id="UP000293874"/>
    </source>
</evidence>
<dbReference type="CDD" id="cd01347">
    <property type="entry name" value="ligand_gated_channel"/>
    <property type="match status" value="1"/>
</dbReference>
<reference evidence="13 14" key="1">
    <citation type="submission" date="2019-02" db="EMBL/GenBank/DDBJ databases">
        <title>Genomic Encyclopedia of Type Strains, Phase IV (KMG-IV): sequencing the most valuable type-strain genomes for metagenomic binning, comparative biology and taxonomic classification.</title>
        <authorList>
            <person name="Goeker M."/>
        </authorList>
    </citation>
    <scope>NUCLEOTIDE SEQUENCE [LARGE SCALE GENOMIC DNA]</scope>
    <source>
        <strain evidence="13 14">DSM 18116</strain>
    </source>
</reference>
<evidence type="ECO:0000259" key="12">
    <source>
        <dbReference type="Pfam" id="PF07715"/>
    </source>
</evidence>
<dbReference type="Gene3D" id="2.40.170.20">
    <property type="entry name" value="TonB-dependent receptor, beta-barrel domain"/>
    <property type="match status" value="1"/>
</dbReference>
<dbReference type="PANTHER" id="PTHR30069">
    <property type="entry name" value="TONB-DEPENDENT OUTER MEMBRANE RECEPTOR"/>
    <property type="match status" value="1"/>
</dbReference>
<feature type="domain" description="TonB-dependent receptor-like beta-barrel" evidence="11">
    <location>
        <begin position="340"/>
        <end position="741"/>
    </location>
</feature>
<dbReference type="Gene3D" id="2.170.130.10">
    <property type="entry name" value="TonB-dependent receptor, plug domain"/>
    <property type="match status" value="1"/>
</dbReference>
<evidence type="ECO:0000256" key="4">
    <source>
        <dbReference type="ARBA" id="ARBA00022692"/>
    </source>
</evidence>
<dbReference type="RefSeq" id="WP_130539256.1">
    <property type="nucleotide sequence ID" value="NZ_CP042431.1"/>
</dbReference>
<comment type="similarity">
    <text evidence="8 9">Belongs to the TonB-dependent receptor family.</text>
</comment>
<comment type="subcellular location">
    <subcellularLocation>
        <location evidence="1 8">Cell outer membrane</location>
        <topology evidence="1 8">Multi-pass membrane protein</topology>
    </subcellularLocation>
</comment>